<name>V9WBC8_9BACL</name>
<reference evidence="1 2" key="1">
    <citation type="journal article" date="2014" name="PLoS ONE">
        <title>How to Kill the Honey Bee Larva: Genomic Potential and Virulence Mechanisms of Paenibacillus larvae.</title>
        <authorList>
            <person name="Djukic M."/>
            <person name="Brzuszkiewicz E."/>
            <person name="Funfhaus A."/>
            <person name="Voss J."/>
            <person name="Gollnow K."/>
            <person name="Poppinga L."/>
            <person name="Liesegang H."/>
            <person name="Garcia-Gonzalez E."/>
            <person name="Genersch E."/>
            <person name="Daniel R."/>
        </authorList>
    </citation>
    <scope>NUCLEOTIDE SEQUENCE [LARGE SCALE GENOMIC DNA]</scope>
    <source>
        <strain evidence="1 2">DSM 25430</strain>
    </source>
</reference>
<proteinExistence type="predicted"/>
<dbReference type="AlphaFoldDB" id="V9WBC8"/>
<protein>
    <submittedName>
        <fullName evidence="1">Uncharacterized protein</fullName>
    </submittedName>
</protein>
<evidence type="ECO:0000313" key="1">
    <source>
        <dbReference type="EMBL" id="AHD06422.1"/>
    </source>
</evidence>
<dbReference type="Proteomes" id="UP000029431">
    <property type="component" value="Chromosome"/>
</dbReference>
<sequence>MKFRRNNDMNKEKLVEHCGIVYRVIDNADVKEGDIIIFNEIPQHNLTLGKPYIVQYTEHVWIHDDYDDQYDFKPDDGFMVVEELDPEDPVAINFMMLIREQKIKLLRHEIEQFWDGRGQVYPEFAELMLSNLKNEMVALYERLRMTDWLKEGSFVRTTIPIENMPAGSLVQVNRRSFERFLWRCDSLKGEYEDIIIDIEDGYLESVDDPDTLDENERRIIDEFRNKSALKFAENLNNQENPSLELEMNAWENEEVLRVVTSPIHPFRKANGGEYSEIDKNGMIRFLITAKEYVKNEELKKEIDAIISVVGELEYTLSYEKWRYTPSTWEYRRELKKEIDAIISVVGELEYTLSYEKWRYTPSTWEYRRELN</sequence>
<gene>
    <name evidence="1" type="ORF">ERIC2_c26350</name>
</gene>
<evidence type="ECO:0000313" key="2">
    <source>
        <dbReference type="Proteomes" id="UP000029431"/>
    </source>
</evidence>
<keyword evidence="2" id="KW-1185">Reference proteome</keyword>
<dbReference type="KEGG" id="plv:ERIC2_c26350"/>
<accession>V9WBC8</accession>
<dbReference type="EMBL" id="CP003355">
    <property type="protein sequence ID" value="AHD06422.1"/>
    <property type="molecule type" value="Genomic_DNA"/>
</dbReference>
<dbReference type="PATRIC" id="fig|697284.3.peg.2511"/>
<dbReference type="HOGENOM" id="CLU_745649_0_0_9"/>
<organism evidence="1 2">
    <name type="scientific">Paenibacillus larvae subsp. larvae DSM 25430</name>
    <dbReference type="NCBI Taxonomy" id="697284"/>
    <lineage>
        <taxon>Bacteria</taxon>
        <taxon>Bacillati</taxon>
        <taxon>Bacillota</taxon>
        <taxon>Bacilli</taxon>
        <taxon>Bacillales</taxon>
        <taxon>Paenibacillaceae</taxon>
        <taxon>Paenibacillus</taxon>
    </lineage>
</organism>